<dbReference type="GO" id="GO:0019825">
    <property type="term" value="F:oxygen binding"/>
    <property type="evidence" value="ECO:0007669"/>
    <property type="project" value="InterPro"/>
</dbReference>
<dbReference type="EMBL" id="RKLQ01000001">
    <property type="protein sequence ID" value="MBX0303439.1"/>
    <property type="molecule type" value="Genomic_DNA"/>
</dbReference>
<evidence type="ECO:0000256" key="1">
    <source>
        <dbReference type="ARBA" id="ARBA00022448"/>
    </source>
</evidence>
<dbReference type="GO" id="GO:0020037">
    <property type="term" value="F:heme binding"/>
    <property type="evidence" value="ECO:0007669"/>
    <property type="project" value="InterPro"/>
</dbReference>
<dbReference type="GO" id="GO:0046872">
    <property type="term" value="F:metal ion binding"/>
    <property type="evidence" value="ECO:0007669"/>
    <property type="project" value="UniProtKB-KW"/>
</dbReference>
<dbReference type="SUPFAM" id="SSF46458">
    <property type="entry name" value="Globin-like"/>
    <property type="match status" value="1"/>
</dbReference>
<dbReference type="Gene3D" id="1.10.490.10">
    <property type="entry name" value="Globins"/>
    <property type="match status" value="1"/>
</dbReference>
<comment type="caution">
    <text evidence="5">The sequence shown here is derived from an EMBL/GenBank/DDBJ whole genome shotgun (WGS) entry which is preliminary data.</text>
</comment>
<evidence type="ECO:0000256" key="4">
    <source>
        <dbReference type="ARBA" id="ARBA00023004"/>
    </source>
</evidence>
<dbReference type="Pfam" id="PF01152">
    <property type="entry name" value="Bac_globin"/>
    <property type="match status" value="1"/>
</dbReference>
<keyword evidence="2" id="KW-0349">Heme</keyword>
<dbReference type="RefSeq" id="WP_220587646.1">
    <property type="nucleotide sequence ID" value="NZ_RKLQ01000001.1"/>
</dbReference>
<keyword evidence="1" id="KW-0813">Transport</keyword>
<dbReference type="InterPro" id="IPR012292">
    <property type="entry name" value="Globin/Proto"/>
</dbReference>
<keyword evidence="3" id="KW-0479">Metal-binding</keyword>
<accession>A0A8J7YIQ7</accession>
<evidence type="ECO:0000313" key="6">
    <source>
        <dbReference type="Proteomes" id="UP000783863"/>
    </source>
</evidence>
<sequence>MAQETLYERLGGHDGIRAVVDDFYDRLLADDDIGPFFEGSDLAKLRQTQTDFLCEAAGGPETYDAEPIREAHIDVPFTPEHIQRAVELLYRSLGEFDVADEDADAVVGAVAAYEQDLLAEPDQDD</sequence>
<organism evidence="5 6">
    <name type="scientific">Haloarcula salinisoli</name>
    <dbReference type="NCBI Taxonomy" id="2487746"/>
    <lineage>
        <taxon>Archaea</taxon>
        <taxon>Methanobacteriati</taxon>
        <taxon>Methanobacteriota</taxon>
        <taxon>Stenosarchaea group</taxon>
        <taxon>Halobacteria</taxon>
        <taxon>Halobacteriales</taxon>
        <taxon>Haloarculaceae</taxon>
        <taxon>Haloarcula</taxon>
    </lineage>
</organism>
<dbReference type="CDD" id="cd00454">
    <property type="entry name" value="TrHb1_N"/>
    <property type="match status" value="1"/>
</dbReference>
<evidence type="ECO:0000256" key="2">
    <source>
        <dbReference type="ARBA" id="ARBA00022617"/>
    </source>
</evidence>
<evidence type="ECO:0000313" key="5">
    <source>
        <dbReference type="EMBL" id="MBX0303439.1"/>
    </source>
</evidence>
<name>A0A8J7YIQ7_9EURY</name>
<reference evidence="5" key="1">
    <citation type="submission" date="2021-06" db="EMBL/GenBank/DDBJ databases">
        <title>Halomicroarcula sp. F24A a new haloarchaeum isolated from saline soil.</title>
        <authorList>
            <person name="Duran-Viseras A."/>
            <person name="Sanchez-Porro C."/>
            <person name="Ventosa A."/>
        </authorList>
    </citation>
    <scope>NUCLEOTIDE SEQUENCE</scope>
    <source>
        <strain evidence="5">F24A</strain>
    </source>
</reference>
<proteinExistence type="predicted"/>
<keyword evidence="4" id="KW-0408">Iron</keyword>
<dbReference type="Proteomes" id="UP000783863">
    <property type="component" value="Unassembled WGS sequence"/>
</dbReference>
<gene>
    <name evidence="5" type="ORF">EGD98_07110</name>
</gene>
<dbReference type="AlphaFoldDB" id="A0A8J7YIQ7"/>
<protein>
    <submittedName>
        <fullName evidence="5">Group 1 truncated hemoglobin</fullName>
    </submittedName>
</protein>
<dbReference type="InterPro" id="IPR009050">
    <property type="entry name" value="Globin-like_sf"/>
</dbReference>
<keyword evidence="6" id="KW-1185">Reference proteome</keyword>
<dbReference type="InterPro" id="IPR001486">
    <property type="entry name" value="Hemoglobin_trunc"/>
</dbReference>
<evidence type="ECO:0000256" key="3">
    <source>
        <dbReference type="ARBA" id="ARBA00022723"/>
    </source>
</evidence>